<dbReference type="InterPro" id="IPR011010">
    <property type="entry name" value="DNA_brk_join_enz"/>
</dbReference>
<comment type="similarity">
    <text evidence="1">Belongs to the 'phage' integrase family.</text>
</comment>
<evidence type="ECO:0000313" key="6">
    <source>
        <dbReference type="Proteomes" id="UP000001660"/>
    </source>
</evidence>
<dbReference type="Gene3D" id="1.10.150.130">
    <property type="match status" value="1"/>
</dbReference>
<dbReference type="HOGENOM" id="CLU_705322_0_0_0"/>
<dbReference type="GO" id="GO:0006310">
    <property type="term" value="P:DNA recombination"/>
    <property type="evidence" value="ECO:0007669"/>
    <property type="project" value="UniProtKB-KW"/>
</dbReference>
<dbReference type="STRING" id="330214.NIDE4010"/>
<dbReference type="PANTHER" id="PTHR30349">
    <property type="entry name" value="PHAGE INTEGRASE-RELATED"/>
    <property type="match status" value="1"/>
</dbReference>
<gene>
    <name evidence="5" type="ORF">NIDE4010</name>
</gene>
<keyword evidence="2" id="KW-0238">DNA-binding</keyword>
<feature type="domain" description="Tyr recombinase" evidence="4">
    <location>
        <begin position="166"/>
        <end position="352"/>
    </location>
</feature>
<evidence type="ECO:0000256" key="3">
    <source>
        <dbReference type="ARBA" id="ARBA00023172"/>
    </source>
</evidence>
<dbReference type="InterPro" id="IPR010998">
    <property type="entry name" value="Integrase_recombinase_N"/>
</dbReference>
<dbReference type="SUPFAM" id="SSF56349">
    <property type="entry name" value="DNA breaking-rejoining enzymes"/>
    <property type="match status" value="1"/>
</dbReference>
<dbReference type="Proteomes" id="UP000001660">
    <property type="component" value="Chromosome"/>
</dbReference>
<dbReference type="InterPro" id="IPR002104">
    <property type="entry name" value="Integrase_catalytic"/>
</dbReference>
<protein>
    <submittedName>
        <fullName evidence="5">Putative Phage integrase (Modular protein)</fullName>
    </submittedName>
</protein>
<sequence length="410" mass="47269">MSYTINKRRTQKGLAFDLYYRWKGQRYRPLLGYDLSPDEAEELAIAMISTIHRGEQAPPSRSPESTLRTFLPIYWQALRVKNRVDLRRPEIILETHLLPRFGDRLLDSLTPEDGQEYIAARLDAKASPGTIQKEWGVLMRILNLAVDFEKLDRNRLKRVQLPEVARRERVATNEELSAIQAEAAKRKPYKILGRVYDPAEFWRIVQVALHTGLREAKILEIDRSWLRQRDDGWWLILPPSRTRLKGTPRELPLNHLVYRALRPEVAAIEGPIFANWSADAFGHQWHRTCKAAKVQDLHFHDLRHTFTTRLQNLGVSLEIRSALLGHSTKAIMTSQYSHGGQGWNLKLREAVTQLETTYTTPILSYGVSYEGSSLLRPELRKVANSAEDQGKGWWSQRDLNPCLSLERAPS</sequence>
<evidence type="ECO:0000313" key="5">
    <source>
        <dbReference type="EMBL" id="CBK43679.1"/>
    </source>
</evidence>
<dbReference type="GO" id="GO:0003677">
    <property type="term" value="F:DNA binding"/>
    <property type="evidence" value="ECO:0007669"/>
    <property type="project" value="UniProtKB-KW"/>
</dbReference>
<dbReference type="PROSITE" id="PS51898">
    <property type="entry name" value="TYR_RECOMBINASE"/>
    <property type="match status" value="1"/>
</dbReference>
<accession>D8P847</accession>
<dbReference type="Gene3D" id="1.10.443.10">
    <property type="entry name" value="Intergrase catalytic core"/>
    <property type="match status" value="1"/>
</dbReference>
<dbReference type="AlphaFoldDB" id="D8P847"/>
<dbReference type="PANTHER" id="PTHR30349:SF64">
    <property type="entry name" value="PROPHAGE INTEGRASE INTD-RELATED"/>
    <property type="match status" value="1"/>
</dbReference>
<dbReference type="KEGG" id="nde:NIDE4010"/>
<keyword evidence="6" id="KW-1185">Reference proteome</keyword>
<evidence type="ECO:0000256" key="2">
    <source>
        <dbReference type="ARBA" id="ARBA00023125"/>
    </source>
</evidence>
<dbReference type="eggNOG" id="COG0582">
    <property type="taxonomic scope" value="Bacteria"/>
</dbReference>
<reference evidence="5 6" key="1">
    <citation type="journal article" date="2010" name="Proc. Natl. Acad. Sci. U.S.A.">
        <title>A Nitrospira metagenome illuminates the physiology and evolution of globally important nitrite-oxidizing bacteria.</title>
        <authorList>
            <person name="Lucker S."/>
            <person name="Wagner M."/>
            <person name="Maixner F."/>
            <person name="Pelletier E."/>
            <person name="Koch H."/>
            <person name="Vacherie B."/>
            <person name="Rattei T."/>
            <person name="Sinninghe Damste J."/>
            <person name="Spieck E."/>
            <person name="Le Paslier D."/>
            <person name="Daims H."/>
        </authorList>
    </citation>
    <scope>NUCLEOTIDE SEQUENCE [LARGE SCALE GENOMIC DNA]</scope>
</reference>
<evidence type="ECO:0000259" key="4">
    <source>
        <dbReference type="PROSITE" id="PS51898"/>
    </source>
</evidence>
<dbReference type="InterPro" id="IPR013762">
    <property type="entry name" value="Integrase-like_cat_sf"/>
</dbReference>
<organism evidence="5 6">
    <name type="scientific">Nitrospira defluvii</name>
    <dbReference type="NCBI Taxonomy" id="330214"/>
    <lineage>
        <taxon>Bacteria</taxon>
        <taxon>Pseudomonadati</taxon>
        <taxon>Nitrospirota</taxon>
        <taxon>Nitrospiria</taxon>
        <taxon>Nitrospirales</taxon>
        <taxon>Nitrospiraceae</taxon>
        <taxon>Nitrospira</taxon>
    </lineage>
</organism>
<dbReference type="EMBL" id="FP929003">
    <property type="protein sequence ID" value="CBK43679.1"/>
    <property type="molecule type" value="Genomic_DNA"/>
</dbReference>
<evidence type="ECO:0000256" key="1">
    <source>
        <dbReference type="ARBA" id="ARBA00008857"/>
    </source>
</evidence>
<dbReference type="GO" id="GO:0015074">
    <property type="term" value="P:DNA integration"/>
    <property type="evidence" value="ECO:0007669"/>
    <property type="project" value="InterPro"/>
</dbReference>
<name>D8P847_9BACT</name>
<dbReference type="InterPro" id="IPR050090">
    <property type="entry name" value="Tyrosine_recombinase_XerCD"/>
</dbReference>
<dbReference type="Pfam" id="PF00589">
    <property type="entry name" value="Phage_integrase"/>
    <property type="match status" value="1"/>
</dbReference>
<proteinExistence type="inferred from homology"/>
<keyword evidence="3" id="KW-0233">DNA recombination</keyword>